<protein>
    <submittedName>
        <fullName evidence="3">Uncharacterized protein LOC121393867</fullName>
    </submittedName>
</protein>
<dbReference type="GeneID" id="121393867"/>
<accession>A0A8J1KQG3</accession>
<proteinExistence type="predicted"/>
<dbReference type="Proteomes" id="UP000186698">
    <property type="component" value="Chromosome 5L"/>
</dbReference>
<sequence>MMTSQPKVSMTFSTLQHLSKHSTFNPIIPNAYKSTELLWSHLLDQAYAHDKNCISRGVFNKTNKRLQMLAKLVYTFEDIIWKPEHMETLASTRKAGEVSNALNFHCNCCVENIAKIHALETQVQEKIQCTVERGREICVLESRLSDKESLYSDMDKELLGLYTEINQLRNNAVSTDAVIVQLRQDLAAKTQIIADLQQVIVNLSRPGANSTVPTKQVCVSGTAQGETAALAPRSPNDQISEAIDTRGQVERSLQFTPKPGENRWNGRFQEQDNSWGQESGWPFSTSNPPTRPDRQEEVYPNHSSMERINFLLRICKEIPKYDPNVDPFTSCDLFEGHCNKYSVAPEYRMELFKLWLPTHFNQRYEVTGRTQPMNGQYYDKEERLSILMKLATGHWDVTPDILSKFKPTIQDEPLSLCSRFEAMYRRVTKDQGMGIPQGMVRMFVEKFPYLDTAIRLSAARETSLADAAIIIKQYRQDILHNKKFVKVREHVPVHVKSQDERVPHNKFTSNARPTAPPFQRTGSIRCFFCLQTGHMKRNWPQWLRSRTIPEKTGNNNGFKLKPNYYNSLEEHVDTDLGYLHSQSPKRVAIVNTPEVMESNESIPKDQSKNSQVAVCTSQVPTGSLVDID</sequence>
<gene>
    <name evidence="3" type="primary">LOC121393867</name>
</gene>
<evidence type="ECO:0000256" key="1">
    <source>
        <dbReference type="SAM" id="MobiDB-lite"/>
    </source>
</evidence>
<keyword evidence="2" id="KW-1185">Reference proteome</keyword>
<dbReference type="AlphaFoldDB" id="A0A8J1KQG3"/>
<evidence type="ECO:0000313" key="3">
    <source>
        <dbReference type="RefSeq" id="XP_041419561.1"/>
    </source>
</evidence>
<reference evidence="3" key="1">
    <citation type="submission" date="2025-08" db="UniProtKB">
        <authorList>
            <consortium name="RefSeq"/>
        </authorList>
    </citation>
    <scope>IDENTIFICATION</scope>
    <source>
        <strain evidence="3">J_2021</strain>
        <tissue evidence="3">Erythrocytes</tissue>
    </source>
</reference>
<dbReference type="KEGG" id="xla:121393867"/>
<evidence type="ECO:0000313" key="2">
    <source>
        <dbReference type="Proteomes" id="UP000186698"/>
    </source>
</evidence>
<feature type="compositionally biased region" description="Polar residues" evidence="1">
    <location>
        <begin position="271"/>
        <end position="288"/>
    </location>
</feature>
<dbReference type="OrthoDB" id="10525185at2759"/>
<feature type="region of interest" description="Disordered" evidence="1">
    <location>
        <begin position="255"/>
        <end position="300"/>
    </location>
</feature>
<organism evidence="2 3">
    <name type="scientific">Xenopus laevis</name>
    <name type="common">African clawed frog</name>
    <dbReference type="NCBI Taxonomy" id="8355"/>
    <lineage>
        <taxon>Eukaryota</taxon>
        <taxon>Metazoa</taxon>
        <taxon>Chordata</taxon>
        <taxon>Craniata</taxon>
        <taxon>Vertebrata</taxon>
        <taxon>Euteleostomi</taxon>
        <taxon>Amphibia</taxon>
        <taxon>Batrachia</taxon>
        <taxon>Anura</taxon>
        <taxon>Pipoidea</taxon>
        <taxon>Pipidae</taxon>
        <taxon>Xenopodinae</taxon>
        <taxon>Xenopus</taxon>
        <taxon>Xenopus</taxon>
    </lineage>
</organism>
<name>A0A8J1KQG3_XENLA</name>
<dbReference type="RefSeq" id="XP_041419561.1">
    <property type="nucleotide sequence ID" value="XM_041563627.1"/>
</dbReference>